<feature type="non-terminal residue" evidence="2">
    <location>
        <position position="1"/>
    </location>
</feature>
<evidence type="ECO:0000313" key="3">
    <source>
        <dbReference type="Proteomes" id="UP000531559"/>
    </source>
</evidence>
<dbReference type="EMBL" id="VZSV01000717">
    <property type="protein sequence ID" value="NXA57461.1"/>
    <property type="molecule type" value="Genomic_DNA"/>
</dbReference>
<feature type="non-terminal residue" evidence="2">
    <location>
        <position position="123"/>
    </location>
</feature>
<keyword evidence="3" id="KW-1185">Reference proteome</keyword>
<evidence type="ECO:0000313" key="2">
    <source>
        <dbReference type="EMBL" id="NXA57461.1"/>
    </source>
</evidence>
<feature type="region of interest" description="Disordered" evidence="1">
    <location>
        <begin position="93"/>
        <end position="123"/>
    </location>
</feature>
<reference evidence="2 3" key="1">
    <citation type="submission" date="2019-09" db="EMBL/GenBank/DDBJ databases">
        <title>Bird 10,000 Genomes (B10K) Project - Family phase.</title>
        <authorList>
            <person name="Zhang G."/>
        </authorList>
    </citation>
    <scope>NUCLEOTIDE SEQUENCE [LARGE SCALE GENOMIC DNA]</scope>
    <source>
        <strain evidence="2">B10K-MSB-01</strain>
    </source>
</reference>
<accession>A0A7K7WW39</accession>
<proteinExistence type="predicted"/>
<dbReference type="AlphaFoldDB" id="A0A7K7WW39"/>
<comment type="caution">
    <text evidence="2">The sequence shown here is derived from an EMBL/GenBank/DDBJ whole genome shotgun (WGS) entry which is preliminary data.</text>
</comment>
<gene>
    <name evidence="2" type="primary">Eppk1</name>
    <name evidence="2" type="ORF">NOTJUL_R14599</name>
</gene>
<feature type="compositionally biased region" description="Basic and acidic residues" evidence="1">
    <location>
        <begin position="114"/>
        <end position="123"/>
    </location>
</feature>
<protein>
    <submittedName>
        <fullName evidence="2">EPIPL protein</fullName>
    </submittedName>
</protein>
<name>A0A7K7WW39_9AVES</name>
<evidence type="ECO:0000256" key="1">
    <source>
        <dbReference type="SAM" id="MobiDB-lite"/>
    </source>
</evidence>
<dbReference type="Proteomes" id="UP000531559">
    <property type="component" value="Unassembled WGS sequence"/>
</dbReference>
<dbReference type="OrthoDB" id="9386968at2759"/>
<feature type="region of interest" description="Disordered" evidence="1">
    <location>
        <begin position="1"/>
        <end position="27"/>
    </location>
</feature>
<sequence>VTVKTSSKDTGKAEDKDAHSPKQEPWERALKSTMVDMDVGEFQGHKVSVWDLLHSRYIPKQNREELLELYQAGELTLEQVKSVVSTIVSKAEAARAEQSASVSGPEVEGMTIADTEHPHLQQD</sequence>
<organism evidence="2 3">
    <name type="scientific">Nothocercus julius</name>
    <dbReference type="NCBI Taxonomy" id="2585813"/>
    <lineage>
        <taxon>Eukaryota</taxon>
        <taxon>Metazoa</taxon>
        <taxon>Chordata</taxon>
        <taxon>Craniata</taxon>
        <taxon>Vertebrata</taxon>
        <taxon>Euteleostomi</taxon>
        <taxon>Archelosauria</taxon>
        <taxon>Archosauria</taxon>
        <taxon>Dinosauria</taxon>
        <taxon>Saurischia</taxon>
        <taxon>Theropoda</taxon>
        <taxon>Coelurosauria</taxon>
        <taxon>Aves</taxon>
        <taxon>Palaeognathae</taxon>
        <taxon>Tinamiformes</taxon>
        <taxon>Tinamidae</taxon>
        <taxon>Nothocercus</taxon>
    </lineage>
</organism>